<gene>
    <name evidence="1" type="ORF">M787_003620</name>
</gene>
<evidence type="ECO:0000313" key="2">
    <source>
        <dbReference type="Proteomes" id="UP000019147"/>
    </source>
</evidence>
<accession>A0A173DZN7</accession>
<evidence type="ECO:0008006" key="3">
    <source>
        <dbReference type="Google" id="ProtNLM"/>
    </source>
</evidence>
<dbReference type="RefSeq" id="WP_021828215.1">
    <property type="nucleotide sequence ID" value="NZ_CP015840.1"/>
</dbReference>
<dbReference type="GeneID" id="81478394"/>
<dbReference type="AlphaFoldDB" id="A0A173DZN7"/>
<dbReference type="OrthoDB" id="17779at2"/>
<name>A0A173DZN7_9CHLA</name>
<sequence>MIWKFFIFFARLFFPILCYGCRFPGKVLCRHCIEALRMHSSTGRCPHCFSLLGLEEASTCDQCLSSFSRKSFHLYSPVPEALNLYSQACRGKKFAIGFFARGIRKEWEWNQVVPTKIFYIISKISKECVKKLHQDTGIPYQGILPIKYFLQSLTKYVKKGPICILSAYPLPREWQNVIERYAPQPVILISLFVDPREGPK</sequence>
<dbReference type="EMBL" id="CP015840">
    <property type="protein sequence ID" value="ANG66398.1"/>
    <property type="molecule type" value="Genomic_DNA"/>
</dbReference>
<proteinExistence type="predicted"/>
<protein>
    <recommendedName>
        <fullName evidence="3">Double zinc ribbon domain-containing protein</fullName>
    </recommendedName>
</protein>
<dbReference type="KEGG" id="cgz:M787_003620"/>
<reference evidence="1 2" key="1">
    <citation type="journal article" date="2014" name="Syst. Appl. Microbiol.">
        <title>Evidence for the existence of two new members of the family Chlamydiaceae and proposal of Chlamydia avium sp. nov. and Chlamydia gallinacea sp. nov.</title>
        <authorList>
            <person name="Sachse K."/>
            <person name="Laroucau K."/>
            <person name="Riege K."/>
            <person name="Wehner S."/>
            <person name="Dilcher M."/>
            <person name="Creasy H.H."/>
            <person name="Weidmann M."/>
            <person name="Myers G."/>
            <person name="Vorimore F."/>
            <person name="Vicari N."/>
            <person name="Magnino S."/>
            <person name="Liebler-Tenorio E."/>
            <person name="Ruettger A."/>
            <person name="Bavoil P.M."/>
            <person name="Hufert F.T."/>
            <person name="Rossello-Mora R."/>
            <person name="Marz M."/>
        </authorList>
    </citation>
    <scope>NUCLEOTIDE SEQUENCE [LARGE SCALE GENOMIC DNA]</scope>
    <source>
        <strain evidence="1 2">08-1274/3</strain>
    </source>
</reference>
<organism evidence="1 2">
    <name type="scientific">Chlamydia gallinacea 08-1274/3</name>
    <dbReference type="NCBI Taxonomy" id="1143323"/>
    <lineage>
        <taxon>Bacteria</taxon>
        <taxon>Pseudomonadati</taxon>
        <taxon>Chlamydiota</taxon>
        <taxon>Chlamydiia</taxon>
        <taxon>Chlamydiales</taxon>
        <taxon>Chlamydiaceae</taxon>
        <taxon>Chlamydia/Chlamydophila group</taxon>
        <taxon>Chlamydia</taxon>
    </lineage>
</organism>
<dbReference type="eggNOG" id="COG1040">
    <property type="taxonomic scope" value="Bacteria"/>
</dbReference>
<dbReference type="Proteomes" id="UP000019147">
    <property type="component" value="Chromosome"/>
</dbReference>
<dbReference type="STRING" id="1143323.M787_003620"/>
<evidence type="ECO:0000313" key="1">
    <source>
        <dbReference type="EMBL" id="ANG66398.1"/>
    </source>
</evidence>